<feature type="binding site" evidence="11">
    <location>
        <position position="79"/>
    </location>
    <ligand>
        <name>substrate</name>
    </ligand>
</feature>
<dbReference type="EMBL" id="RBXO01000001">
    <property type="protein sequence ID" value="RKT51715.1"/>
    <property type="molecule type" value="Genomic_DNA"/>
</dbReference>
<dbReference type="Gene3D" id="3.90.228.20">
    <property type="match status" value="1"/>
</dbReference>
<feature type="binding site" evidence="11">
    <location>
        <begin position="218"/>
        <end position="220"/>
    </location>
    <ligand>
        <name>substrate</name>
    </ligand>
</feature>
<dbReference type="GO" id="GO:0016301">
    <property type="term" value="F:kinase activity"/>
    <property type="evidence" value="ECO:0007669"/>
    <property type="project" value="UniProtKB-KW"/>
</dbReference>
<feature type="binding site" evidence="11">
    <location>
        <position position="227"/>
    </location>
    <ligand>
        <name>Mn(2+)</name>
        <dbReference type="ChEBI" id="CHEBI:29035"/>
    </ligand>
</feature>
<dbReference type="InterPro" id="IPR008210">
    <property type="entry name" value="PEP_carboxykinase_N"/>
</dbReference>
<dbReference type="GO" id="GO:0033993">
    <property type="term" value="P:response to lipid"/>
    <property type="evidence" value="ECO:0007669"/>
    <property type="project" value="TreeGrafter"/>
</dbReference>
<feature type="binding site" evidence="11">
    <location>
        <position position="294"/>
    </location>
    <ligand>
        <name>Mn(2+)</name>
        <dbReference type="ChEBI" id="CHEBI:29035"/>
    </ligand>
</feature>
<dbReference type="EC" id="4.1.1.32" evidence="11"/>
<dbReference type="PIRSF" id="PIRSF001348">
    <property type="entry name" value="PEP_carboxykinase_GTP"/>
    <property type="match status" value="1"/>
</dbReference>
<dbReference type="SUPFAM" id="SSF68923">
    <property type="entry name" value="PEP carboxykinase N-terminal domain"/>
    <property type="match status" value="1"/>
</dbReference>
<dbReference type="GO" id="GO:0042594">
    <property type="term" value="P:response to starvation"/>
    <property type="evidence" value="ECO:0007669"/>
    <property type="project" value="TreeGrafter"/>
</dbReference>
<feature type="domain" description="Phosphoenolpyruvate carboxykinase C-terminal P-loop" evidence="13">
    <location>
        <begin position="243"/>
        <end position="601"/>
    </location>
</feature>
<comment type="similarity">
    <text evidence="2 11">Belongs to the phosphoenolpyruvate carboxykinase [GTP] family.</text>
</comment>
<keyword evidence="15" id="KW-0670">Pyruvate</keyword>
<dbReference type="GO" id="GO:0046327">
    <property type="term" value="P:glycerol biosynthetic process from pyruvate"/>
    <property type="evidence" value="ECO:0007669"/>
    <property type="project" value="TreeGrafter"/>
</dbReference>
<dbReference type="GO" id="GO:0005525">
    <property type="term" value="F:GTP binding"/>
    <property type="evidence" value="ECO:0007669"/>
    <property type="project" value="UniProtKB-UniRule"/>
</dbReference>
<evidence type="ECO:0000256" key="9">
    <source>
        <dbReference type="ARBA" id="ARBA00023211"/>
    </source>
</evidence>
<evidence type="ECO:0000313" key="15">
    <source>
        <dbReference type="EMBL" id="RKT51715.1"/>
    </source>
</evidence>
<dbReference type="InterPro" id="IPR013035">
    <property type="entry name" value="PEP_carboxykinase_C"/>
</dbReference>
<keyword evidence="11" id="KW-0963">Cytoplasm</keyword>
<evidence type="ECO:0000256" key="1">
    <source>
        <dbReference type="ARBA" id="ARBA00004742"/>
    </source>
</evidence>
<organism evidence="15 16">
    <name type="scientific">Saccharothrix australiensis</name>
    <dbReference type="NCBI Taxonomy" id="2072"/>
    <lineage>
        <taxon>Bacteria</taxon>
        <taxon>Bacillati</taxon>
        <taxon>Actinomycetota</taxon>
        <taxon>Actinomycetes</taxon>
        <taxon>Pseudonocardiales</taxon>
        <taxon>Pseudonocardiaceae</taxon>
        <taxon>Saccharothrix</taxon>
    </lineage>
</organism>
<dbReference type="InterPro" id="IPR035077">
    <property type="entry name" value="PEP_carboxykinase_GTP_C"/>
</dbReference>
<gene>
    <name evidence="11" type="primary">pckG</name>
    <name evidence="15" type="ORF">C8E97_0199</name>
</gene>
<dbReference type="Gene3D" id="2.170.8.10">
    <property type="entry name" value="Phosphoenolpyruvate Carboxykinase, domain 2"/>
    <property type="match status" value="1"/>
</dbReference>
<dbReference type="PROSITE" id="PS00505">
    <property type="entry name" value="PEPCK_GTP"/>
    <property type="match status" value="1"/>
</dbReference>
<evidence type="ECO:0000256" key="7">
    <source>
        <dbReference type="ARBA" id="ARBA00022793"/>
    </source>
</evidence>
<keyword evidence="15" id="KW-0418">Kinase</keyword>
<evidence type="ECO:0000259" key="14">
    <source>
        <dbReference type="Pfam" id="PF17297"/>
    </source>
</evidence>
<dbReference type="Gene3D" id="3.40.449.10">
    <property type="entry name" value="Phosphoenolpyruvate Carboxykinase, domain 1"/>
    <property type="match status" value="1"/>
</dbReference>
<feature type="active site" evidence="11">
    <location>
        <position position="271"/>
    </location>
</feature>
<keyword evidence="6 11" id="KW-0547">Nucleotide-binding</keyword>
<evidence type="ECO:0000256" key="8">
    <source>
        <dbReference type="ARBA" id="ARBA00023134"/>
    </source>
</evidence>
<evidence type="ECO:0000256" key="4">
    <source>
        <dbReference type="ARBA" id="ARBA00022432"/>
    </source>
</evidence>
<feature type="binding site" evidence="11">
    <location>
        <begin position="270"/>
        <end position="275"/>
    </location>
    <ligand>
        <name>GTP</name>
        <dbReference type="ChEBI" id="CHEBI:37565"/>
    </ligand>
</feature>
<dbReference type="CDD" id="cd00819">
    <property type="entry name" value="PEPCK_GTP"/>
    <property type="match status" value="1"/>
</dbReference>
<dbReference type="GO" id="GO:0071333">
    <property type="term" value="P:cellular response to glucose stimulus"/>
    <property type="evidence" value="ECO:0007669"/>
    <property type="project" value="TreeGrafter"/>
</dbReference>
<dbReference type="InterPro" id="IPR008209">
    <property type="entry name" value="PEP_carboxykinase_GTP"/>
</dbReference>
<dbReference type="PANTHER" id="PTHR11561:SF0">
    <property type="entry name" value="PHOSPHOENOLPYRUVATE CARBOXYKINASE [GTP]-RELATED"/>
    <property type="match status" value="1"/>
</dbReference>
<dbReference type="GO" id="GO:0006107">
    <property type="term" value="P:oxaloacetate metabolic process"/>
    <property type="evidence" value="ECO:0007669"/>
    <property type="project" value="TreeGrafter"/>
</dbReference>
<comment type="cofactor">
    <cofactor evidence="11">
        <name>Mn(2+)</name>
        <dbReference type="ChEBI" id="CHEBI:29035"/>
    </cofactor>
    <text evidence="11">Binds 1 Mn(2+) ion per subunit.</text>
</comment>
<name>A0A495VTH9_9PSEU</name>
<dbReference type="RefSeq" id="WP_121000751.1">
    <property type="nucleotide sequence ID" value="NZ_RBXO01000001.1"/>
</dbReference>
<dbReference type="GO" id="GO:0019543">
    <property type="term" value="P:propionate catabolic process"/>
    <property type="evidence" value="ECO:0007669"/>
    <property type="project" value="TreeGrafter"/>
</dbReference>
<evidence type="ECO:0000256" key="3">
    <source>
        <dbReference type="ARBA" id="ARBA00011245"/>
    </source>
</evidence>
<keyword evidence="10 11" id="KW-0456">Lyase</keyword>
<keyword evidence="7 11" id="KW-0210">Decarboxylase</keyword>
<dbReference type="GO" id="GO:0006094">
    <property type="term" value="P:gluconeogenesis"/>
    <property type="evidence" value="ECO:0007669"/>
    <property type="project" value="UniProtKB-UniRule"/>
</dbReference>
<dbReference type="InterPro" id="IPR035078">
    <property type="entry name" value="PEP_carboxykinase_GTP_N"/>
</dbReference>
<feature type="binding site" evidence="11">
    <location>
        <position position="269"/>
    </location>
    <ligand>
        <name>substrate</name>
    </ligand>
</feature>
<dbReference type="UniPathway" id="UPA00138"/>
<feature type="binding site" evidence="11">
    <location>
        <position position="386"/>
    </location>
    <ligand>
        <name>GTP</name>
        <dbReference type="ChEBI" id="CHEBI:37565"/>
    </ligand>
</feature>
<evidence type="ECO:0000313" key="16">
    <source>
        <dbReference type="Proteomes" id="UP000282084"/>
    </source>
</evidence>
<evidence type="ECO:0000256" key="5">
    <source>
        <dbReference type="ARBA" id="ARBA00022723"/>
    </source>
</evidence>
<feature type="binding site" evidence="11">
    <location>
        <position position="417"/>
    </location>
    <ligand>
        <name>GTP</name>
        <dbReference type="ChEBI" id="CHEBI:37565"/>
    </ligand>
</feature>
<dbReference type="InterPro" id="IPR018091">
    <property type="entry name" value="PEP_carboxykin_GTP_CS"/>
</dbReference>
<sequence>MTAVTIPGLDQAPTNHARLLSWVREVAELTCPDQVVWADGSQDEWNRLTAKLVDAGTFVPLKKKPNSFWAASDPTDVARVEERTFICSVDEADAGPTNNWMDPSEMKGIMTELYRGSMRGRTMYVIPFCMGPLDAEKPMLGVEITDSEYVVVSMHIMTRMGTKALARFGEDADFVQALHSIGAPLEPGQADVPWPCNDTKYITHFPEERTIWSFGSGYGGNALLGKKCYSLRIASVMARDEGWLAEHMLILKLTSPENKAYYIAAAFPSACGKTNLAMLEPTIPGWKVETLGDDIAWMRFGEDGRLYAVNPENGFFGVAPGTDYHTNPNAMRTIEKGNSLFTNVALTDDGDVWWEGMGEPPAHLTSWKKQDWTPDSEELSSHPNSRYCTPIAQCDIKAPEWEDPKGVPISAIFFGGRRATTIPLITESRDWQHGVFMGATLSSETTAAAVGQVGVVRRDPMAMLPFIGYHAGDYFQHWIDTGKSADADKLPKIFYVNWFRRGEDKRFLWPGFGENSRVLKWAIERIEGKAAAQETPIGHVPTADELDLSNLDAPREDVEAALRFDADEWRAELPMIEEWFAKIGDKVPTSLRDELEALRQRLG</sequence>
<feature type="binding site" evidence="11">
    <location>
        <begin position="384"/>
        <end position="386"/>
    </location>
    <ligand>
        <name>substrate</name>
    </ligand>
</feature>
<evidence type="ECO:0000256" key="12">
    <source>
        <dbReference type="SAM" id="MobiDB-lite"/>
    </source>
</evidence>
<keyword evidence="9 11" id="KW-0464">Manganese</keyword>
<dbReference type="HAMAP" id="MF_00452">
    <property type="entry name" value="PEPCK_GTP"/>
    <property type="match status" value="1"/>
</dbReference>
<keyword evidence="4 11" id="KW-0312">Gluconeogenesis</keyword>
<keyword evidence="5 11" id="KW-0479">Metal-binding</keyword>
<comment type="subunit">
    <text evidence="3 11">Monomer.</text>
</comment>
<keyword evidence="8 11" id="KW-0342">GTP-binding</keyword>
<dbReference type="OrthoDB" id="9758871at2"/>
<dbReference type="GO" id="GO:0030145">
    <property type="term" value="F:manganese ion binding"/>
    <property type="evidence" value="ECO:0007669"/>
    <property type="project" value="UniProtKB-UniRule"/>
</dbReference>
<evidence type="ECO:0000259" key="13">
    <source>
        <dbReference type="Pfam" id="PF00821"/>
    </source>
</evidence>
<feature type="region of interest" description="Disordered" evidence="12">
    <location>
        <begin position="365"/>
        <end position="384"/>
    </location>
</feature>
<evidence type="ECO:0000256" key="6">
    <source>
        <dbReference type="ARBA" id="ARBA00022741"/>
    </source>
</evidence>
<evidence type="ECO:0000256" key="11">
    <source>
        <dbReference type="HAMAP-Rule" id="MF_00452"/>
    </source>
</evidence>
<feature type="binding site" evidence="11">
    <location>
        <position position="247"/>
    </location>
    <ligand>
        <name>Mn(2+)</name>
        <dbReference type="ChEBI" id="CHEBI:29035"/>
    </ligand>
</feature>
<feature type="binding site" evidence="11">
    <location>
        <begin position="512"/>
        <end position="515"/>
    </location>
    <ligand>
        <name>GTP</name>
        <dbReference type="ChEBI" id="CHEBI:37565"/>
    </ligand>
</feature>
<keyword evidence="16" id="KW-1185">Reference proteome</keyword>
<dbReference type="Pfam" id="PF17297">
    <property type="entry name" value="PEPCK_N"/>
    <property type="match status" value="1"/>
</dbReference>
<proteinExistence type="inferred from homology"/>
<comment type="catalytic activity">
    <reaction evidence="11">
        <text>oxaloacetate + GTP = phosphoenolpyruvate + GDP + CO2</text>
        <dbReference type="Rhea" id="RHEA:10388"/>
        <dbReference type="ChEBI" id="CHEBI:16452"/>
        <dbReference type="ChEBI" id="CHEBI:16526"/>
        <dbReference type="ChEBI" id="CHEBI:37565"/>
        <dbReference type="ChEBI" id="CHEBI:58189"/>
        <dbReference type="ChEBI" id="CHEBI:58702"/>
        <dbReference type="EC" id="4.1.1.32"/>
    </reaction>
</comment>
<dbReference type="FunFam" id="3.40.449.10:FF:000005">
    <property type="entry name" value="Phosphoenolpyruvate carboxykinase [GTP]"/>
    <property type="match status" value="1"/>
</dbReference>
<protein>
    <recommendedName>
        <fullName evidence="11">Phosphoenolpyruvate carboxykinase [GTP]</fullName>
        <shortName evidence="11">PEP carboxykinase</shortName>
        <shortName evidence="11">PEPCK</shortName>
        <ecNumber evidence="11">4.1.1.32</ecNumber>
    </recommendedName>
    <alternativeName>
        <fullName evidence="11">GTP-dependent phosphoenolpyruvate carboxykinase</fullName>
        <shortName evidence="11">GTP-PEPCK</shortName>
    </alternativeName>
</protein>
<dbReference type="Proteomes" id="UP000282084">
    <property type="component" value="Unassembled WGS sequence"/>
</dbReference>
<dbReference type="PANTHER" id="PTHR11561">
    <property type="entry name" value="PHOSPHOENOLPYRUVATE CARBOXYKINASE"/>
    <property type="match status" value="1"/>
</dbReference>
<evidence type="ECO:0000256" key="2">
    <source>
        <dbReference type="ARBA" id="ARBA00005796"/>
    </source>
</evidence>
<comment type="subcellular location">
    <subcellularLocation>
        <location evidence="11">Cytoplasm</location>
    </subcellularLocation>
</comment>
<dbReference type="GO" id="GO:0005829">
    <property type="term" value="C:cytosol"/>
    <property type="evidence" value="ECO:0007669"/>
    <property type="project" value="TreeGrafter"/>
</dbReference>
<dbReference type="NCBIfam" id="NF003253">
    <property type="entry name" value="PRK04210.1"/>
    <property type="match status" value="1"/>
</dbReference>
<comment type="caution">
    <text evidence="15">The sequence shown here is derived from an EMBL/GenBank/DDBJ whole genome shotgun (WGS) entry which is preliminary data.</text>
</comment>
<evidence type="ECO:0000256" key="10">
    <source>
        <dbReference type="ARBA" id="ARBA00023239"/>
    </source>
</evidence>
<dbReference type="GO" id="GO:0004613">
    <property type="term" value="F:phosphoenolpyruvate carboxykinase (GTP) activity"/>
    <property type="evidence" value="ECO:0007669"/>
    <property type="project" value="UniProtKB-UniRule"/>
</dbReference>
<dbReference type="SUPFAM" id="SSF53795">
    <property type="entry name" value="PEP carboxykinase-like"/>
    <property type="match status" value="1"/>
</dbReference>
<comment type="pathway">
    <text evidence="1 11">Carbohydrate biosynthesis; gluconeogenesis.</text>
</comment>
<reference evidence="15 16" key="1">
    <citation type="submission" date="2018-10" db="EMBL/GenBank/DDBJ databases">
        <title>Sequencing the genomes of 1000 actinobacteria strains.</title>
        <authorList>
            <person name="Klenk H.-P."/>
        </authorList>
    </citation>
    <scope>NUCLEOTIDE SEQUENCE [LARGE SCALE GENOMIC DNA]</scope>
    <source>
        <strain evidence="15 16">DSM 43800</strain>
    </source>
</reference>
<dbReference type="AlphaFoldDB" id="A0A495VTH9"/>
<comment type="function">
    <text evidence="11">Catalyzes the conversion of oxaloacetate (OAA) to phosphoenolpyruvate (PEP), the rate-limiting step in the metabolic pathway that produces glucose from lactate and other precursors derived from the citric acid cycle.</text>
</comment>
<keyword evidence="15" id="KW-0808">Transferase</keyword>
<feature type="domain" description="Phosphoenolpyruvate carboxykinase GTP-utilising N-terminal" evidence="14">
    <location>
        <begin position="22"/>
        <end position="239"/>
    </location>
</feature>
<dbReference type="Pfam" id="PF00821">
    <property type="entry name" value="PEPCK_GTP"/>
    <property type="match status" value="1"/>
</dbReference>
<accession>A0A495VTH9</accession>